<dbReference type="Proteomes" id="UP000284883">
    <property type="component" value="Unassembled WGS sequence"/>
</dbReference>
<dbReference type="AlphaFoldDB" id="A0A413W8L8"/>
<evidence type="ECO:0000313" key="4">
    <source>
        <dbReference type="Proteomes" id="UP000284883"/>
    </source>
</evidence>
<feature type="domain" description="Acyltransferase 3" evidence="2">
    <location>
        <begin position="11"/>
        <end position="348"/>
    </location>
</feature>
<reference evidence="3 4" key="1">
    <citation type="submission" date="2018-08" db="EMBL/GenBank/DDBJ databases">
        <title>A genome reference for cultivated species of the human gut microbiota.</title>
        <authorList>
            <person name="Zou Y."/>
            <person name="Xue W."/>
            <person name="Luo G."/>
        </authorList>
    </citation>
    <scope>NUCLEOTIDE SEQUENCE [LARGE SCALE GENOMIC DNA]</scope>
    <source>
        <strain evidence="3 4">AM40-15AC</strain>
    </source>
</reference>
<keyword evidence="1" id="KW-0812">Transmembrane</keyword>
<evidence type="ECO:0000256" key="1">
    <source>
        <dbReference type="SAM" id="Phobius"/>
    </source>
</evidence>
<sequence>MKKRDMKKRDIGLDLTRIVAFVSVVSIHFFLNSGYYDAPVVGKRMYIMTLGRTFFGICVPLFMLLSGYLMINKSISIEKRAIFSYYKKISKVLGTYIVATGFIIVYKIVILHDVLNIKGILLNLLGYNQYSWYVNMYIGLYLLIPFLNLLWNSIEDKNGHVLLVFILLTMTVLPSVFNVYNFEEQRMLVRPYLTTTYNKLVPDWWTGIYPITYYYIGAYIKHHVEIKKVNTKKVFAVLIGTILLFGINNIWRSYSRGFFWGIWCDWGSLQDTAETILVFLLINSIDYKINDNISKLVAKISDLTFGAYILSWIPDNIFYPKMIGRVPEIQSRMKYCVLMVLIVVIVALVLSWGVQIVQQILKIVVHKIRKMPYKGKE</sequence>
<keyword evidence="1" id="KW-0472">Membrane</keyword>
<comment type="caution">
    <text evidence="3">The sequence shown here is derived from an EMBL/GenBank/DDBJ whole genome shotgun (WGS) entry which is preliminary data.</text>
</comment>
<organism evidence="3 4">
    <name type="scientific">Dorea formicigenerans</name>
    <dbReference type="NCBI Taxonomy" id="39486"/>
    <lineage>
        <taxon>Bacteria</taxon>
        <taxon>Bacillati</taxon>
        <taxon>Bacillota</taxon>
        <taxon>Clostridia</taxon>
        <taxon>Lachnospirales</taxon>
        <taxon>Lachnospiraceae</taxon>
        <taxon>Dorea</taxon>
    </lineage>
</organism>
<protein>
    <recommendedName>
        <fullName evidence="2">Acyltransferase 3 domain-containing protein</fullName>
    </recommendedName>
</protein>
<dbReference type="InterPro" id="IPR002656">
    <property type="entry name" value="Acyl_transf_3_dom"/>
</dbReference>
<dbReference type="GO" id="GO:0016747">
    <property type="term" value="F:acyltransferase activity, transferring groups other than amino-acyl groups"/>
    <property type="evidence" value="ECO:0007669"/>
    <property type="project" value="InterPro"/>
</dbReference>
<name>A0A413W8L8_9FIRM</name>
<accession>A0A413W8L8</accession>
<dbReference type="EMBL" id="QSGQ01000001">
    <property type="protein sequence ID" value="RHB42499.1"/>
    <property type="molecule type" value="Genomic_DNA"/>
</dbReference>
<dbReference type="RefSeq" id="WP_118000076.1">
    <property type="nucleotide sequence ID" value="NZ_QSGQ01000001.1"/>
</dbReference>
<feature type="transmembrane region" description="Helical" evidence="1">
    <location>
        <begin position="234"/>
        <end position="251"/>
    </location>
</feature>
<gene>
    <name evidence="3" type="ORF">DW885_00250</name>
</gene>
<evidence type="ECO:0000259" key="2">
    <source>
        <dbReference type="Pfam" id="PF01757"/>
    </source>
</evidence>
<feature type="transmembrane region" description="Helical" evidence="1">
    <location>
        <begin position="92"/>
        <end position="110"/>
    </location>
</feature>
<feature type="transmembrane region" description="Helical" evidence="1">
    <location>
        <begin position="51"/>
        <end position="71"/>
    </location>
</feature>
<feature type="transmembrane region" description="Helical" evidence="1">
    <location>
        <begin position="12"/>
        <end position="31"/>
    </location>
</feature>
<feature type="transmembrane region" description="Helical" evidence="1">
    <location>
        <begin position="202"/>
        <end position="222"/>
    </location>
</feature>
<feature type="transmembrane region" description="Helical" evidence="1">
    <location>
        <begin position="162"/>
        <end position="182"/>
    </location>
</feature>
<proteinExistence type="predicted"/>
<dbReference type="Pfam" id="PF01757">
    <property type="entry name" value="Acyl_transf_3"/>
    <property type="match status" value="1"/>
</dbReference>
<feature type="transmembrane region" description="Helical" evidence="1">
    <location>
        <begin position="130"/>
        <end position="150"/>
    </location>
</feature>
<feature type="transmembrane region" description="Helical" evidence="1">
    <location>
        <begin position="335"/>
        <end position="354"/>
    </location>
</feature>
<keyword evidence="1" id="KW-1133">Transmembrane helix</keyword>
<evidence type="ECO:0000313" key="3">
    <source>
        <dbReference type="EMBL" id="RHB42499.1"/>
    </source>
</evidence>